<reference evidence="3" key="1">
    <citation type="submission" date="2017-01" db="EMBL/GenBank/DDBJ databases">
        <authorList>
            <person name="Varghese N."/>
            <person name="Submissions S."/>
        </authorList>
    </citation>
    <scope>NUCLEOTIDE SEQUENCE [LARGE SCALE GENOMIC DNA]</scope>
    <source>
        <strain evidence="3">DSM 23127</strain>
    </source>
</reference>
<keyword evidence="1" id="KW-0812">Transmembrane</keyword>
<evidence type="ECO:0000313" key="3">
    <source>
        <dbReference type="Proteomes" id="UP000187608"/>
    </source>
</evidence>
<organism evidence="2 3">
    <name type="scientific">Salimicrobium flavidum</name>
    <dbReference type="NCBI Taxonomy" id="570947"/>
    <lineage>
        <taxon>Bacteria</taxon>
        <taxon>Bacillati</taxon>
        <taxon>Bacillota</taxon>
        <taxon>Bacilli</taxon>
        <taxon>Bacillales</taxon>
        <taxon>Bacillaceae</taxon>
        <taxon>Salimicrobium</taxon>
    </lineage>
</organism>
<name>A0A1N7J876_9BACI</name>
<gene>
    <name evidence="2" type="ORF">SAMN05421687_104105</name>
</gene>
<dbReference type="AlphaFoldDB" id="A0A1N7J876"/>
<evidence type="ECO:0000256" key="1">
    <source>
        <dbReference type="SAM" id="Phobius"/>
    </source>
</evidence>
<dbReference type="EMBL" id="FTOC01000004">
    <property type="protein sequence ID" value="SIS45426.1"/>
    <property type="molecule type" value="Genomic_DNA"/>
</dbReference>
<evidence type="ECO:0000313" key="2">
    <source>
        <dbReference type="EMBL" id="SIS45426.1"/>
    </source>
</evidence>
<dbReference type="RefSeq" id="WP_076558261.1">
    <property type="nucleotide sequence ID" value="NZ_FTOC01000004.1"/>
</dbReference>
<proteinExistence type="predicted"/>
<dbReference type="Proteomes" id="UP000187608">
    <property type="component" value="Unassembled WGS sequence"/>
</dbReference>
<keyword evidence="3" id="KW-1185">Reference proteome</keyword>
<feature type="transmembrane region" description="Helical" evidence="1">
    <location>
        <begin position="23"/>
        <end position="39"/>
    </location>
</feature>
<dbReference type="OrthoDB" id="9848274at2"/>
<keyword evidence="1" id="KW-1133">Transmembrane helix</keyword>
<keyword evidence="1" id="KW-0472">Membrane</keyword>
<dbReference type="STRING" id="570947.SAMN05421687_104105"/>
<protein>
    <submittedName>
        <fullName evidence="2">Uncharacterized protein</fullName>
    </submittedName>
</protein>
<accession>A0A1N7J876</accession>
<sequence length="161" mass="18405">MLIVFLVVILVFTLQIYIGKKSAVILSVLFVAGAGWYLWHGETYMTVEDEFDSLYGANASVSQLEITNIENQSSIVIEDERLINEVLSDLGDVEGKRAEHLSPGEFEYDLRFMVKRTMDDGDAVQDFHHMFVKKDRIEAYEIIEGEGHLETIQEIEEKKAK</sequence>